<gene>
    <name evidence="1" type="ORF">LZ495_07520</name>
</gene>
<evidence type="ECO:0000313" key="1">
    <source>
        <dbReference type="EMBL" id="MCF2527065.1"/>
    </source>
</evidence>
<dbReference type="Proteomes" id="UP001165378">
    <property type="component" value="Unassembled WGS sequence"/>
</dbReference>
<name>A0AA41PWD3_9ACTN</name>
<keyword evidence="2" id="KW-1185">Reference proteome</keyword>
<comment type="caution">
    <text evidence="1">The sequence shown here is derived from an EMBL/GenBank/DDBJ whole genome shotgun (WGS) entry which is preliminary data.</text>
</comment>
<organism evidence="1 2">
    <name type="scientific">Yinghuangia soli</name>
    <dbReference type="NCBI Taxonomy" id="2908204"/>
    <lineage>
        <taxon>Bacteria</taxon>
        <taxon>Bacillati</taxon>
        <taxon>Actinomycetota</taxon>
        <taxon>Actinomycetes</taxon>
        <taxon>Kitasatosporales</taxon>
        <taxon>Streptomycetaceae</taxon>
        <taxon>Yinghuangia</taxon>
    </lineage>
</organism>
<dbReference type="EMBL" id="JAKFHA010000003">
    <property type="protein sequence ID" value="MCF2527065.1"/>
    <property type="molecule type" value="Genomic_DNA"/>
</dbReference>
<evidence type="ECO:0000313" key="2">
    <source>
        <dbReference type="Proteomes" id="UP001165378"/>
    </source>
</evidence>
<proteinExistence type="predicted"/>
<sequence>MDETTDLLVRPCAHCGRPVAQKPGAGRPFRYCQDNDGACIKEARNSRQRQRHAPGLPGQVARTWEMVERMEQLATRSPKR</sequence>
<dbReference type="AlphaFoldDB" id="A0AA41PWD3"/>
<protein>
    <submittedName>
        <fullName evidence="1">Uncharacterized protein</fullName>
    </submittedName>
</protein>
<reference evidence="1" key="1">
    <citation type="submission" date="2022-01" db="EMBL/GenBank/DDBJ databases">
        <title>Genome-Based Taxonomic Classification of the Phylum Actinobacteria.</title>
        <authorList>
            <person name="Gao Y."/>
        </authorList>
    </citation>
    <scope>NUCLEOTIDE SEQUENCE</scope>
    <source>
        <strain evidence="1">KLBMP 8922</strain>
    </source>
</reference>
<dbReference type="RefSeq" id="WP_235051215.1">
    <property type="nucleotide sequence ID" value="NZ_JAKFHA010000003.1"/>
</dbReference>
<accession>A0AA41PWD3</accession>